<evidence type="ECO:0000259" key="6">
    <source>
        <dbReference type="Pfam" id="PF18208"/>
    </source>
</evidence>
<feature type="coiled-coil region" evidence="3">
    <location>
        <begin position="585"/>
        <end position="612"/>
    </location>
</feature>
<feature type="domain" description="Nicking enzyme C-terminal middle helical" evidence="6">
    <location>
        <begin position="276"/>
        <end position="383"/>
    </location>
</feature>
<dbReference type="RefSeq" id="WP_253210326.1">
    <property type="nucleotide sequence ID" value="NZ_JACACB010000032.1"/>
</dbReference>
<evidence type="ECO:0000259" key="5">
    <source>
        <dbReference type="Pfam" id="PF03389"/>
    </source>
</evidence>
<reference evidence="7" key="2">
    <citation type="journal article" date="2021" name="BMC Microbiol.">
        <title>The diversity among the species Tetragenococcus halophilus including new isolates from a lupine seed fermentation.</title>
        <authorList>
            <person name="Link T."/>
            <person name="Vogel R.F."/>
            <person name="Ehrmann M.A."/>
        </authorList>
    </citation>
    <scope>NUCLEOTIDE SEQUENCE</scope>
    <source>
        <strain evidence="7">TMW 2.2257</strain>
    </source>
</reference>
<reference evidence="7" key="1">
    <citation type="submission" date="2020-06" db="EMBL/GenBank/DDBJ databases">
        <authorList>
            <person name="Link T."/>
            <person name="Ehrmann M."/>
        </authorList>
    </citation>
    <scope>NUCLEOTIDE SEQUENCE</scope>
    <source>
        <strain evidence="7">TMW 2.2257</strain>
    </source>
</reference>
<dbReference type="Pfam" id="PF03389">
    <property type="entry name" value="MobA_MobL"/>
    <property type="match status" value="1"/>
</dbReference>
<name>A0AB35HSZ9_TETHA</name>
<evidence type="ECO:0000256" key="1">
    <source>
        <dbReference type="ARBA" id="ARBA00010873"/>
    </source>
</evidence>
<keyword evidence="3" id="KW-0175">Coiled coil</keyword>
<feature type="region of interest" description="Disordered" evidence="4">
    <location>
        <begin position="646"/>
        <end position="685"/>
    </location>
</feature>
<feature type="coiled-coil region" evidence="3">
    <location>
        <begin position="324"/>
        <end position="351"/>
    </location>
</feature>
<dbReference type="NCBIfam" id="NF041496">
    <property type="entry name" value="MobQ"/>
    <property type="match status" value="1"/>
</dbReference>
<evidence type="ECO:0000256" key="2">
    <source>
        <dbReference type="ARBA" id="ARBA00022971"/>
    </source>
</evidence>
<evidence type="ECO:0000313" key="8">
    <source>
        <dbReference type="Proteomes" id="UP001057280"/>
    </source>
</evidence>
<feature type="compositionally biased region" description="Basic and acidic residues" evidence="4">
    <location>
        <begin position="650"/>
        <end position="675"/>
    </location>
</feature>
<feature type="domain" description="MobA/MobL protein" evidence="5">
    <location>
        <begin position="17"/>
        <end position="240"/>
    </location>
</feature>
<keyword evidence="2" id="KW-0184">Conjugation</keyword>
<comment type="caution">
    <text evidence="7">The sequence shown here is derived from an EMBL/GenBank/DDBJ whole genome shotgun (WGS) entry which is preliminary data.</text>
</comment>
<dbReference type="Pfam" id="PF18208">
    <property type="entry name" value="NES_C_h"/>
    <property type="match status" value="1"/>
</dbReference>
<dbReference type="InterPro" id="IPR040834">
    <property type="entry name" value="NES_C_h"/>
</dbReference>
<dbReference type="Gene3D" id="3.30.930.30">
    <property type="match status" value="1"/>
</dbReference>
<dbReference type="AlphaFoldDB" id="A0AB35HSZ9"/>
<feature type="compositionally biased region" description="Polar residues" evidence="4">
    <location>
        <begin position="676"/>
        <end position="685"/>
    </location>
</feature>
<dbReference type="EMBL" id="JACACB010000032">
    <property type="protein sequence ID" value="MCO8298782.1"/>
    <property type="molecule type" value="Genomic_DNA"/>
</dbReference>
<organism evidence="7 8">
    <name type="scientific">Tetragenococcus halophilus</name>
    <name type="common">Pediococcus halophilus</name>
    <dbReference type="NCBI Taxonomy" id="51669"/>
    <lineage>
        <taxon>Bacteria</taxon>
        <taxon>Bacillati</taxon>
        <taxon>Bacillota</taxon>
        <taxon>Bacilli</taxon>
        <taxon>Lactobacillales</taxon>
        <taxon>Enterococcaceae</taxon>
        <taxon>Tetragenococcus</taxon>
    </lineage>
</organism>
<accession>A0AB35HSZ9</accession>
<gene>
    <name evidence="7" type="ORF">HXW75_09890</name>
</gene>
<sequence>MAIFHMNFSNISAGNGRSAVASASYRSGEKLYNEQEGKQYYYPRDIQPEAFILTPEHAPEWTKDRQKLWNEVEEKDRKANSRYAKEFNVALPIELTNEDQKTLLSEYVQENFVNQGMVADIAIHRDNQDNPHAHVMLTNRPFKLDGSWDQKSKTEYIKDENNKQLYTKNGNPKQRKIWLIDWDKKEKISEWRHNWAETVNQKLEEKNFPDRISEKSYQEQGIDKQPTIHEGYNRGKNERKDFNKNLKEMESTKAEKENIQEKINNKEQLNALKNNLSFEEKHTVSNLSKELKTYVNLENIDNKERMLFNWKNSLFIKHAVGEDVTKELQTIDRQENSIEKANNLLNKVADRTVQKIYPNIDFNQTTQAERRELIKESESENRIFKGNELDERLTSIRENLLDQQITTFTKRPYVSWKMLEKQGEKAQKIIDKTLAKYNETMEDMKNIEKGHFSKYDNQDRQAITDNTKNLMTINKIKDVVQEHYDMVLEKSLPNADFSNINMAEKEQFYSAIVYYNSELKPLDINQINKLKEETPQMFNSIEHRKGLNYLNGHLEAKDLGNEKLKNVLKHDGTRQLFLSECKKDNHISSKQVENVKQNLKQQQQKQDNYRKQVMTDYEPINYKEVSNEEYLQKVLSNTMMNLLYASGRSNSDKKQQKERKDTEWEMTKKQRENQKGRSPSNGMHL</sequence>
<evidence type="ECO:0000256" key="3">
    <source>
        <dbReference type="SAM" id="Coils"/>
    </source>
</evidence>
<evidence type="ECO:0000256" key="4">
    <source>
        <dbReference type="SAM" id="MobiDB-lite"/>
    </source>
</evidence>
<dbReference type="InterPro" id="IPR005053">
    <property type="entry name" value="MobA_MobL"/>
</dbReference>
<dbReference type="Proteomes" id="UP001057280">
    <property type="component" value="Unassembled WGS sequence"/>
</dbReference>
<comment type="similarity">
    <text evidence="1">Belongs to the MobA/MobL family.</text>
</comment>
<feature type="region of interest" description="Disordered" evidence="4">
    <location>
        <begin position="216"/>
        <end position="241"/>
    </location>
</feature>
<proteinExistence type="inferred from homology"/>
<evidence type="ECO:0000313" key="7">
    <source>
        <dbReference type="EMBL" id="MCO8298782.1"/>
    </source>
</evidence>
<feature type="compositionally biased region" description="Basic and acidic residues" evidence="4">
    <location>
        <begin position="231"/>
        <end position="241"/>
    </location>
</feature>
<protein>
    <submittedName>
        <fullName evidence="7">MobA/MobL family protein</fullName>
    </submittedName>
</protein>